<gene>
    <name evidence="1" type="ORF">sS8_1235</name>
</gene>
<dbReference type="EMBL" id="AP017928">
    <property type="protein sequence ID" value="BBA33197.1"/>
    <property type="molecule type" value="Genomic_DNA"/>
</dbReference>
<protein>
    <recommendedName>
        <fullName evidence="3">Lipoprotein</fullName>
    </recommendedName>
</protein>
<reference evidence="1 2" key="1">
    <citation type="submission" date="2016-12" db="EMBL/GenBank/DDBJ databases">
        <title>Genome sequencing of Methylocaldum marinum.</title>
        <authorList>
            <person name="Takeuchi M."/>
            <person name="Kamagata Y."/>
            <person name="Hiraoka S."/>
            <person name="Oshima K."/>
            <person name="Hattori M."/>
            <person name="Iwasaki W."/>
        </authorList>
    </citation>
    <scope>NUCLEOTIDE SEQUENCE [LARGE SCALE GENOMIC DNA]</scope>
    <source>
        <strain evidence="1 2">S8</strain>
    </source>
</reference>
<dbReference type="KEGG" id="mmai:sS8_1235"/>
<name>A0A250KNQ2_9GAMM</name>
<dbReference type="Proteomes" id="UP000266313">
    <property type="component" value="Chromosome"/>
</dbReference>
<dbReference type="PIRSF" id="PIRSF028200">
    <property type="entry name" value="UCP028200"/>
    <property type="match status" value="1"/>
</dbReference>
<evidence type="ECO:0000313" key="1">
    <source>
        <dbReference type="EMBL" id="BBA33197.1"/>
    </source>
</evidence>
<dbReference type="PROSITE" id="PS51257">
    <property type="entry name" value="PROKAR_LIPOPROTEIN"/>
    <property type="match status" value="1"/>
</dbReference>
<dbReference type="AlphaFoldDB" id="A0A250KNQ2"/>
<dbReference type="InterPro" id="IPR016875">
    <property type="entry name" value="UCP028200"/>
</dbReference>
<keyword evidence="2" id="KW-1185">Reference proteome</keyword>
<proteinExistence type="predicted"/>
<evidence type="ECO:0008006" key="3">
    <source>
        <dbReference type="Google" id="ProtNLM"/>
    </source>
</evidence>
<dbReference type="OrthoDB" id="5767052at2"/>
<sequence>MNRIYFDIFFQRWRLMIVLGAVLALMSCASVRLGYNHADTLLIYRLDQYLDLEKPQKSLAKDRIAALLAWHRATQLHAYSALLEDIRTKVNGSITPSEVAKFQQRIRNNLETLGERAAPEVARLALTLKPAQVAWVRRKLSDDNAKFRKKFGYSNTGSHNNLGDRAKQFTKRAEFWLGKLTDEQNSLIRQAIAVRNNGNYTWADEREARQRDFLVLLSNIRERKPDERVAATWVRTYFAELAEQPDPQRRSFIRDLRRSNAELIAKLIISATPQQRAALDEKLRGYAADLAALAEEGPKLGQRTFSLLPKNP</sequence>
<dbReference type="RefSeq" id="WP_119628836.1">
    <property type="nucleotide sequence ID" value="NZ_AP017928.1"/>
</dbReference>
<organism evidence="1 2">
    <name type="scientific">Methylocaldum marinum</name>
    <dbReference type="NCBI Taxonomy" id="1432792"/>
    <lineage>
        <taxon>Bacteria</taxon>
        <taxon>Pseudomonadati</taxon>
        <taxon>Pseudomonadota</taxon>
        <taxon>Gammaproteobacteria</taxon>
        <taxon>Methylococcales</taxon>
        <taxon>Methylococcaceae</taxon>
        <taxon>Methylocaldum</taxon>
    </lineage>
</organism>
<accession>A0A250KNQ2</accession>
<dbReference type="Pfam" id="PF19795">
    <property type="entry name" value="DUF6279"/>
    <property type="match status" value="1"/>
</dbReference>
<evidence type="ECO:0000313" key="2">
    <source>
        <dbReference type="Proteomes" id="UP000266313"/>
    </source>
</evidence>